<sequence length="744" mass="83035">MEGTRNSWKCPLFGDLCDLKDNILSSYEDVMKFYEWTRHKLKHEREIKKEPTYKEIEAIVVPKLIEICVRSSIPTVEPKRVKIDAAARLLEERVLERATSQNILLSQINILALPTHGSHKCTLSCQCVVPLSIPTSVVIYEHSGSGPSLDCSPTLNPDLDTAPHSDSNHDLDSNFGPTLDFDFGLVLISIPVSTFDSVSVSVLVCSCACFVLLVCGQQRIVTIAQGQVRGHLARDIYTFHGIPYATAPTGNQKFKGPLPAPSWDGVFDAIDNIIICPQNSFIIGPLPYTENCLIVNVYVPDTNSTSKPVLVVVHGGAFAYGFGNSGIPYSLVDRDIIVVTFNYRVGVHGFLCLNTENVPGNAGLKDQITALRWIKNNIEAFGGNPHDITLSGYSAGAGAAELLMLSPAATDLFHKVILESGSALNTWAVNPDGLEYARKVAAQNGATNINNVEQLEEYYTRLSYPELVTLVGNDQLFSFLPCLENTSENDAVITTMPEDVLRSGNYTKLPLLTGYTDAEGLLYYNERETRMTEMNENFSSQLPPNFDFYSVLKEYEAIDLIKSFYFDEEVITENSIRNYTDYFTDSIFSYGIVESSRLHALNGAPTYLYEFSYVVSTDELRDTGLGANHCAQTYLIFTNVETGPNGTHTETDAVVQRRLLDMWSNFIKVREPMSPEQSNYWESLDAERMNYLVINTELEKRSFPIPERMRLWEEVMQEGDDSDAACAIHFHIGLLFLSCIILIR</sequence>
<proteinExistence type="inferred from homology"/>
<comment type="caution">
    <text evidence="7">The sequence shown here is derived from an EMBL/GenBank/DDBJ whole genome shotgun (WGS) entry which is preliminary data.</text>
</comment>
<dbReference type="AlphaFoldDB" id="A0A4C1V7A5"/>
<evidence type="ECO:0000313" key="7">
    <source>
        <dbReference type="EMBL" id="GBP34420.1"/>
    </source>
</evidence>
<feature type="domain" description="Carboxylesterase type B" evidence="6">
    <location>
        <begin position="218"/>
        <end position="711"/>
    </location>
</feature>
<gene>
    <name evidence="7" type="ORF">EVAR_25022_1</name>
</gene>
<evidence type="ECO:0000256" key="4">
    <source>
        <dbReference type="ARBA" id="ARBA00023157"/>
    </source>
</evidence>
<dbReference type="PANTHER" id="PTHR43142">
    <property type="entry name" value="CARBOXYLIC ESTER HYDROLASE"/>
    <property type="match status" value="1"/>
</dbReference>
<evidence type="ECO:0000256" key="5">
    <source>
        <dbReference type="ARBA" id="ARBA00023180"/>
    </source>
</evidence>
<dbReference type="PROSITE" id="PS50096">
    <property type="entry name" value="IQ"/>
    <property type="match status" value="1"/>
</dbReference>
<dbReference type="InterPro" id="IPR002018">
    <property type="entry name" value="CarbesteraseB"/>
</dbReference>
<dbReference type="SUPFAM" id="SSF53474">
    <property type="entry name" value="alpha/beta-Hydrolases"/>
    <property type="match status" value="1"/>
</dbReference>
<keyword evidence="4" id="KW-1015">Disulfide bond</keyword>
<keyword evidence="3" id="KW-0378">Hydrolase</keyword>
<evidence type="ECO:0000256" key="1">
    <source>
        <dbReference type="ARBA" id="ARBA00005964"/>
    </source>
</evidence>
<keyword evidence="2" id="KW-0719">Serine esterase</keyword>
<name>A0A4C1V7A5_EUMVA</name>
<evidence type="ECO:0000313" key="8">
    <source>
        <dbReference type="Proteomes" id="UP000299102"/>
    </source>
</evidence>
<keyword evidence="5" id="KW-0325">Glycoprotein</keyword>
<keyword evidence="8" id="KW-1185">Reference proteome</keyword>
<dbReference type="InterPro" id="IPR029058">
    <property type="entry name" value="AB_hydrolase_fold"/>
</dbReference>
<dbReference type="OrthoDB" id="3200163at2759"/>
<dbReference type="STRING" id="151549.A0A4C1V7A5"/>
<reference evidence="7 8" key="1">
    <citation type="journal article" date="2019" name="Commun. Biol.">
        <title>The bagworm genome reveals a unique fibroin gene that provides high tensile strength.</title>
        <authorList>
            <person name="Kono N."/>
            <person name="Nakamura H."/>
            <person name="Ohtoshi R."/>
            <person name="Tomita M."/>
            <person name="Numata K."/>
            <person name="Arakawa K."/>
        </authorList>
    </citation>
    <scope>NUCLEOTIDE SEQUENCE [LARGE SCALE GENOMIC DNA]</scope>
</reference>
<comment type="similarity">
    <text evidence="1">Belongs to the type-B carboxylesterase/lipase family.</text>
</comment>
<dbReference type="Gene3D" id="3.40.50.1820">
    <property type="entry name" value="alpha/beta hydrolase"/>
    <property type="match status" value="1"/>
</dbReference>
<dbReference type="PROSITE" id="PS00122">
    <property type="entry name" value="CARBOXYLESTERASE_B_1"/>
    <property type="match status" value="1"/>
</dbReference>
<accession>A0A4C1V7A5</accession>
<dbReference type="EMBL" id="BGZK01000288">
    <property type="protein sequence ID" value="GBP34420.1"/>
    <property type="molecule type" value="Genomic_DNA"/>
</dbReference>
<evidence type="ECO:0000256" key="3">
    <source>
        <dbReference type="ARBA" id="ARBA00022801"/>
    </source>
</evidence>
<dbReference type="PANTHER" id="PTHR43142:SF1">
    <property type="entry name" value="CARBOXYLIC ESTER HYDROLASE"/>
    <property type="match status" value="1"/>
</dbReference>
<protein>
    <submittedName>
        <fullName evidence="7">Esterase FE4</fullName>
    </submittedName>
</protein>
<dbReference type="Proteomes" id="UP000299102">
    <property type="component" value="Unassembled WGS sequence"/>
</dbReference>
<evidence type="ECO:0000259" key="6">
    <source>
        <dbReference type="Pfam" id="PF00135"/>
    </source>
</evidence>
<dbReference type="InterPro" id="IPR019826">
    <property type="entry name" value="Carboxylesterase_B_AS"/>
</dbReference>
<dbReference type="GO" id="GO:0052689">
    <property type="term" value="F:carboxylic ester hydrolase activity"/>
    <property type="evidence" value="ECO:0007669"/>
    <property type="project" value="UniProtKB-KW"/>
</dbReference>
<evidence type="ECO:0000256" key="2">
    <source>
        <dbReference type="ARBA" id="ARBA00022487"/>
    </source>
</evidence>
<organism evidence="7 8">
    <name type="scientific">Eumeta variegata</name>
    <name type="common">Bagworm moth</name>
    <name type="synonym">Eumeta japonica</name>
    <dbReference type="NCBI Taxonomy" id="151549"/>
    <lineage>
        <taxon>Eukaryota</taxon>
        <taxon>Metazoa</taxon>
        <taxon>Ecdysozoa</taxon>
        <taxon>Arthropoda</taxon>
        <taxon>Hexapoda</taxon>
        <taxon>Insecta</taxon>
        <taxon>Pterygota</taxon>
        <taxon>Neoptera</taxon>
        <taxon>Endopterygota</taxon>
        <taxon>Lepidoptera</taxon>
        <taxon>Glossata</taxon>
        <taxon>Ditrysia</taxon>
        <taxon>Tineoidea</taxon>
        <taxon>Psychidae</taxon>
        <taxon>Oiketicinae</taxon>
        <taxon>Eumeta</taxon>
    </lineage>
</organism>
<dbReference type="Pfam" id="PF00135">
    <property type="entry name" value="COesterase"/>
    <property type="match status" value="1"/>
</dbReference>